<dbReference type="InterPro" id="IPR000119">
    <property type="entry name" value="Hist_DNA-bd"/>
</dbReference>
<dbReference type="Pfam" id="PF00216">
    <property type="entry name" value="Bac_DNA_binding"/>
    <property type="match status" value="1"/>
</dbReference>
<evidence type="ECO:0000313" key="2">
    <source>
        <dbReference type="EMBL" id="MCU6695605.1"/>
    </source>
</evidence>
<dbReference type="InterPro" id="IPR010992">
    <property type="entry name" value="IHF-like_DNA-bd_dom_sf"/>
</dbReference>
<dbReference type="SUPFAM" id="SSF47729">
    <property type="entry name" value="IHF-like DNA-binding proteins"/>
    <property type="match status" value="1"/>
</dbReference>
<keyword evidence="3" id="KW-1185">Reference proteome</keyword>
<name>A0ABT2RUA9_9FIRM</name>
<comment type="similarity">
    <text evidence="1">Belongs to the bacterial histone-like protein family.</text>
</comment>
<reference evidence="2 3" key="1">
    <citation type="journal article" date="2021" name="ISME Commun">
        <title>Automated analysis of genomic sequences facilitates high-throughput and comprehensive description of bacteria.</title>
        <authorList>
            <person name="Hitch T.C.A."/>
        </authorList>
    </citation>
    <scope>NUCLEOTIDE SEQUENCE [LARGE SCALE GENOMIC DNA]</scope>
    <source>
        <strain evidence="2 3">Sanger_04</strain>
    </source>
</reference>
<dbReference type="EMBL" id="JAOQKC010000002">
    <property type="protein sequence ID" value="MCU6695605.1"/>
    <property type="molecule type" value="Genomic_DNA"/>
</dbReference>
<gene>
    <name evidence="2" type="ORF">OCV63_01675</name>
</gene>
<protein>
    <submittedName>
        <fullName evidence="2">HU family DNA-binding protein</fullName>
    </submittedName>
</protein>
<dbReference type="GO" id="GO:0003677">
    <property type="term" value="F:DNA binding"/>
    <property type="evidence" value="ECO:0007669"/>
    <property type="project" value="UniProtKB-KW"/>
</dbReference>
<evidence type="ECO:0000313" key="3">
    <source>
        <dbReference type="Proteomes" id="UP001652461"/>
    </source>
</evidence>
<proteinExistence type="inferred from homology"/>
<evidence type="ECO:0000256" key="1">
    <source>
        <dbReference type="RuleBase" id="RU003939"/>
    </source>
</evidence>
<sequence>MSENYGECMGKLLKSDYTKIMQNRLGMSKKEVEQVLKVQEEILLDAVKGGKKVIFSGFGTFEMRYYKGRTKKIGLDLQEPTRGKPHVHLKFKMSNALEKHLCSEEN</sequence>
<dbReference type="RefSeq" id="WP_158361692.1">
    <property type="nucleotide sequence ID" value="NZ_JAOQKC010000002.1"/>
</dbReference>
<dbReference type="SMART" id="SM00411">
    <property type="entry name" value="BHL"/>
    <property type="match status" value="1"/>
</dbReference>
<keyword evidence="2" id="KW-0238">DNA-binding</keyword>
<dbReference type="Gene3D" id="4.10.520.10">
    <property type="entry name" value="IHF-like DNA-binding proteins"/>
    <property type="match status" value="1"/>
</dbReference>
<comment type="caution">
    <text evidence="2">The sequence shown here is derived from an EMBL/GenBank/DDBJ whole genome shotgun (WGS) entry which is preliminary data.</text>
</comment>
<dbReference type="Proteomes" id="UP001652461">
    <property type="component" value="Unassembled WGS sequence"/>
</dbReference>
<organism evidence="2 3">
    <name type="scientific">Laedolimicola ammoniilytica</name>
    <dbReference type="NCBI Taxonomy" id="2981771"/>
    <lineage>
        <taxon>Bacteria</taxon>
        <taxon>Bacillati</taxon>
        <taxon>Bacillota</taxon>
        <taxon>Clostridia</taxon>
        <taxon>Lachnospirales</taxon>
        <taxon>Lachnospiraceae</taxon>
        <taxon>Laedolimicola</taxon>
    </lineage>
</organism>
<accession>A0ABT2RUA9</accession>